<dbReference type="SUPFAM" id="SSF54593">
    <property type="entry name" value="Glyoxalase/Bleomycin resistance protein/Dihydroxybiphenyl dioxygenase"/>
    <property type="match status" value="1"/>
</dbReference>
<protein>
    <submittedName>
        <fullName evidence="1">Glyoxalase/bleomycin resistance protein/dioxygenase</fullName>
    </submittedName>
</protein>
<dbReference type="InterPro" id="IPR029068">
    <property type="entry name" value="Glyas_Bleomycin-R_OHBP_Dase"/>
</dbReference>
<proteinExistence type="predicted"/>
<organism evidence="1 2">
    <name type="scientific">Streptomyces varsoviensis</name>
    <dbReference type="NCBI Taxonomy" id="67373"/>
    <lineage>
        <taxon>Bacteria</taxon>
        <taxon>Bacillati</taxon>
        <taxon>Actinomycetota</taxon>
        <taxon>Actinomycetes</taxon>
        <taxon>Kitasatosporales</taxon>
        <taxon>Streptomycetaceae</taxon>
        <taxon>Streptomyces</taxon>
    </lineage>
</organism>
<sequence>IGELPPDRQLPVSWTTYLASDDADLTAERIRCCGGTVGVGPLEAEEEGRLVIAMDPSGATFGVWEGRRHLGAQGAGVPGTPVWHELLTAETTMIAKFYESVFGYDTEAVVAADFDYLAR</sequence>
<evidence type="ECO:0000313" key="2">
    <source>
        <dbReference type="Proteomes" id="UP000037020"/>
    </source>
</evidence>
<comment type="caution">
    <text evidence="1">The sequence shown here is derived from an EMBL/GenBank/DDBJ whole genome shotgun (WGS) entry which is preliminary data.</text>
</comment>
<name>A0ABR5ISL7_9ACTN</name>
<dbReference type="InterPro" id="IPR052164">
    <property type="entry name" value="Anthracycline_SecMetBiosynth"/>
</dbReference>
<accession>A0ABR5ISL7</accession>
<dbReference type="PANTHER" id="PTHR33993">
    <property type="entry name" value="GLYOXALASE-RELATED"/>
    <property type="match status" value="1"/>
</dbReference>
<gene>
    <name evidence="1" type="ORF">ADK38_43870</name>
</gene>
<reference evidence="1 2" key="1">
    <citation type="submission" date="2015-07" db="EMBL/GenBank/DDBJ databases">
        <authorList>
            <person name="Ju K.-S."/>
            <person name="Doroghazi J.R."/>
            <person name="Metcalf W.W."/>
        </authorList>
    </citation>
    <scope>NUCLEOTIDE SEQUENCE [LARGE SCALE GENOMIC DNA]</scope>
    <source>
        <strain evidence="1 2">NRRL B-3589</strain>
    </source>
</reference>
<evidence type="ECO:0000313" key="1">
    <source>
        <dbReference type="EMBL" id="KOG54810.1"/>
    </source>
</evidence>
<dbReference type="PANTHER" id="PTHR33993:SF10">
    <property type="entry name" value="CONSERVED PROTEIN"/>
    <property type="match status" value="1"/>
</dbReference>
<keyword evidence="2" id="KW-1185">Reference proteome</keyword>
<dbReference type="EMBL" id="LGUT01004310">
    <property type="protein sequence ID" value="KOG54810.1"/>
    <property type="molecule type" value="Genomic_DNA"/>
</dbReference>
<feature type="non-terminal residue" evidence="1">
    <location>
        <position position="1"/>
    </location>
</feature>
<feature type="non-terminal residue" evidence="1">
    <location>
        <position position="119"/>
    </location>
</feature>
<dbReference type="Gene3D" id="3.10.180.10">
    <property type="entry name" value="2,3-Dihydroxybiphenyl 1,2-Dioxygenase, domain 1"/>
    <property type="match status" value="2"/>
</dbReference>
<dbReference type="Proteomes" id="UP000037020">
    <property type="component" value="Unassembled WGS sequence"/>
</dbReference>